<organism evidence="1 2">
    <name type="scientific">Orrella marina</name>
    <dbReference type="NCBI Taxonomy" id="2163011"/>
    <lineage>
        <taxon>Bacteria</taxon>
        <taxon>Pseudomonadati</taxon>
        <taxon>Pseudomonadota</taxon>
        <taxon>Betaproteobacteria</taxon>
        <taxon>Burkholderiales</taxon>
        <taxon>Alcaligenaceae</taxon>
        <taxon>Orrella</taxon>
    </lineage>
</organism>
<accession>A0A2R4XNY4</accession>
<sequence length="79" mass="8520">MKDELTSALFECETAYHRMMDAGNRANIRAFDAARDRFQSVRGDLVDALAGLLDALPSATTHPAITKARAALAKMGVDP</sequence>
<dbReference type="Proteomes" id="UP000244571">
    <property type="component" value="Chromosome"/>
</dbReference>
<dbReference type="AlphaFoldDB" id="A0A2R4XNY4"/>
<evidence type="ECO:0000313" key="2">
    <source>
        <dbReference type="Proteomes" id="UP000244571"/>
    </source>
</evidence>
<name>A0A2R4XNY4_9BURK</name>
<reference evidence="1 2" key="1">
    <citation type="submission" date="2018-04" db="EMBL/GenBank/DDBJ databases">
        <title>Bordetella sp. HZ20 isolated from seawater.</title>
        <authorList>
            <person name="Sun C."/>
        </authorList>
    </citation>
    <scope>NUCLEOTIDE SEQUENCE [LARGE SCALE GENOMIC DNA]</scope>
    <source>
        <strain evidence="1 2">HZ20</strain>
    </source>
</reference>
<protein>
    <submittedName>
        <fullName evidence="1">Uncharacterized protein</fullName>
    </submittedName>
</protein>
<gene>
    <name evidence="1" type="ORF">DBV39_19180</name>
</gene>
<keyword evidence="2" id="KW-1185">Reference proteome</keyword>
<dbReference type="EMBL" id="CP028901">
    <property type="protein sequence ID" value="AWB35516.1"/>
    <property type="molecule type" value="Genomic_DNA"/>
</dbReference>
<proteinExistence type="predicted"/>
<dbReference type="KEGG" id="boz:DBV39_19180"/>
<evidence type="ECO:0000313" key="1">
    <source>
        <dbReference type="EMBL" id="AWB35516.1"/>
    </source>
</evidence>
<dbReference type="RefSeq" id="WP_108622972.1">
    <property type="nucleotide sequence ID" value="NZ_CP028901.1"/>
</dbReference>